<gene>
    <name evidence="3" type="ORF">ACEWY4_018548</name>
</gene>
<dbReference type="InterPro" id="IPR030791">
    <property type="entry name" value="Rotatin"/>
</dbReference>
<organism evidence="3 4">
    <name type="scientific">Coilia grayii</name>
    <name type="common">Gray's grenadier anchovy</name>
    <dbReference type="NCBI Taxonomy" id="363190"/>
    <lineage>
        <taxon>Eukaryota</taxon>
        <taxon>Metazoa</taxon>
        <taxon>Chordata</taxon>
        <taxon>Craniata</taxon>
        <taxon>Vertebrata</taxon>
        <taxon>Euteleostomi</taxon>
        <taxon>Actinopterygii</taxon>
        <taxon>Neopterygii</taxon>
        <taxon>Teleostei</taxon>
        <taxon>Clupei</taxon>
        <taxon>Clupeiformes</taxon>
        <taxon>Clupeoidei</taxon>
        <taxon>Engraulidae</taxon>
        <taxon>Coilinae</taxon>
        <taxon>Coilia</taxon>
    </lineage>
</organism>
<evidence type="ECO:0000256" key="1">
    <source>
        <dbReference type="SAM" id="MobiDB-lite"/>
    </source>
</evidence>
<reference evidence="3 4" key="1">
    <citation type="submission" date="2024-09" db="EMBL/GenBank/DDBJ databases">
        <title>A chromosome-level genome assembly of Gray's grenadier anchovy, Coilia grayii.</title>
        <authorList>
            <person name="Fu Z."/>
        </authorList>
    </citation>
    <scope>NUCLEOTIDE SEQUENCE [LARGE SCALE GENOMIC DNA]</scope>
    <source>
        <strain evidence="3">G4</strain>
        <tissue evidence="3">Muscle</tissue>
    </source>
</reference>
<evidence type="ECO:0000259" key="2">
    <source>
        <dbReference type="Pfam" id="PF14726"/>
    </source>
</evidence>
<dbReference type="SUPFAM" id="SSF48371">
    <property type="entry name" value="ARM repeat"/>
    <property type="match status" value="1"/>
</dbReference>
<dbReference type="EMBL" id="JBHFQA010000016">
    <property type="protein sequence ID" value="KAL2085228.1"/>
    <property type="molecule type" value="Genomic_DNA"/>
</dbReference>
<dbReference type="Proteomes" id="UP001591681">
    <property type="component" value="Unassembled WGS sequence"/>
</dbReference>
<dbReference type="PANTHER" id="PTHR31691">
    <property type="entry name" value="ROTATIN"/>
    <property type="match status" value="1"/>
</dbReference>
<protein>
    <recommendedName>
        <fullName evidence="2">Rotatin N-terminal domain-containing protein</fullName>
    </recommendedName>
</protein>
<dbReference type="InterPro" id="IPR029249">
    <property type="entry name" value="Rotatin_N"/>
</dbReference>
<feature type="region of interest" description="Disordered" evidence="1">
    <location>
        <begin position="358"/>
        <end position="398"/>
    </location>
</feature>
<dbReference type="InterPro" id="IPR011989">
    <property type="entry name" value="ARM-like"/>
</dbReference>
<dbReference type="Gene3D" id="1.25.10.10">
    <property type="entry name" value="Leucine-rich Repeat Variant"/>
    <property type="match status" value="1"/>
</dbReference>
<evidence type="ECO:0000313" key="3">
    <source>
        <dbReference type="EMBL" id="KAL2085228.1"/>
    </source>
</evidence>
<sequence>MELSSIIKKIGHSLMEIRVRALKNIKSKLDHGLLSVADLVQERALFVFLLEWFNFPEVPLQEEVLQLLSALSKHPTGAHMLLDVGAVEFLTQLSPNVEKELQAIIDCVIDQLFHLRELPLTPGAPAGSYEEHFTSAAAQIEEECLARGYFQSSRPDPLDIPPQRGTASKTVRCLKFSVFPWLSLTPTDRHIWSSNESFLRSNDPTSVRTTCELLRDVIMQDFPAEIFLQRPSIVQSLLSLLSLSGESEAGYLTLQALGCLQQLCSGLRSRLRFHRDPGFCSAKQDPVSQNSSVSYAQEVRGTQRSVASSADGCSPRPSVVGRTGQRVRGDGQDGDAASSRSPLLSPCTLMHSKWQWRVSGRRRRGEWPPGTGASPGPPPQSPQTLGQLEGAELEPQEEEVLQLQVQQWSLAQFSVAALDHALPLLRTGEEAHGGA</sequence>
<dbReference type="PANTHER" id="PTHR31691:SF1">
    <property type="entry name" value="ROTATIN"/>
    <property type="match status" value="1"/>
</dbReference>
<keyword evidence="4" id="KW-1185">Reference proteome</keyword>
<dbReference type="Pfam" id="PF14726">
    <property type="entry name" value="RTTN_N"/>
    <property type="match status" value="1"/>
</dbReference>
<accession>A0ABD1JDH5</accession>
<feature type="compositionally biased region" description="Polar residues" evidence="1">
    <location>
        <begin position="286"/>
        <end position="308"/>
    </location>
</feature>
<dbReference type="InterPro" id="IPR016024">
    <property type="entry name" value="ARM-type_fold"/>
</dbReference>
<evidence type="ECO:0000313" key="4">
    <source>
        <dbReference type="Proteomes" id="UP001591681"/>
    </source>
</evidence>
<proteinExistence type="predicted"/>
<feature type="domain" description="Rotatin N-terminal" evidence="2">
    <location>
        <begin position="16"/>
        <end position="112"/>
    </location>
</feature>
<comment type="caution">
    <text evidence="3">The sequence shown here is derived from an EMBL/GenBank/DDBJ whole genome shotgun (WGS) entry which is preliminary data.</text>
</comment>
<name>A0ABD1JDH5_9TELE</name>
<dbReference type="AlphaFoldDB" id="A0ABD1JDH5"/>
<feature type="region of interest" description="Disordered" evidence="1">
    <location>
        <begin position="282"/>
        <end position="344"/>
    </location>
</feature>